<dbReference type="EC" id="5.4.2.11" evidence="2"/>
<dbReference type="Proteomes" id="UP000664701">
    <property type="component" value="Chromosome"/>
</dbReference>
<dbReference type="EMBL" id="CP147251">
    <property type="protein sequence ID" value="WYJ78292.1"/>
    <property type="molecule type" value="Genomic_DNA"/>
</dbReference>
<keyword evidence="6" id="KW-1185">Reference proteome</keyword>
<organism evidence="5 6">
    <name type="scientific">Candidatus Enterococcus lowellii</name>
    <dbReference type="NCBI Taxonomy" id="2230877"/>
    <lineage>
        <taxon>Bacteria</taxon>
        <taxon>Bacillati</taxon>
        <taxon>Bacillota</taxon>
        <taxon>Bacilli</taxon>
        <taxon>Lactobacillales</taxon>
        <taxon>Enterococcaceae</taxon>
        <taxon>Enterococcus</taxon>
    </lineage>
</organism>
<evidence type="ECO:0000256" key="1">
    <source>
        <dbReference type="ARBA" id="ARBA00006717"/>
    </source>
</evidence>
<dbReference type="SUPFAM" id="SSF53254">
    <property type="entry name" value="Phosphoglycerate mutase-like"/>
    <property type="match status" value="1"/>
</dbReference>
<protein>
    <recommendedName>
        <fullName evidence="2">phosphoglycerate mutase (2,3-diphosphoglycerate-dependent)</fullName>
        <ecNumber evidence="2">5.4.2.11</ecNumber>
    </recommendedName>
</protein>
<dbReference type="PROSITE" id="PS51257">
    <property type="entry name" value="PROKAR_LIPOPROTEIN"/>
    <property type="match status" value="1"/>
</dbReference>
<evidence type="ECO:0000256" key="3">
    <source>
        <dbReference type="ARBA" id="ARBA00023152"/>
    </source>
</evidence>
<dbReference type="Gene3D" id="3.40.50.1240">
    <property type="entry name" value="Phosphoglycerate mutase-like"/>
    <property type="match status" value="1"/>
</dbReference>
<proteinExistence type="inferred from homology"/>
<dbReference type="SMART" id="SM00855">
    <property type="entry name" value="PGAM"/>
    <property type="match status" value="1"/>
</dbReference>
<dbReference type="Pfam" id="PF00300">
    <property type="entry name" value="His_Phos_1"/>
    <property type="match status" value="2"/>
</dbReference>
<name>A0ABZ2SRW5_9ENTE</name>
<dbReference type="InterPro" id="IPR005952">
    <property type="entry name" value="Phosphogly_mut1"/>
</dbReference>
<comment type="similarity">
    <text evidence="1">Belongs to the phosphoglycerate mutase family. BPG-dependent PGAM subfamily.</text>
</comment>
<dbReference type="InterPro" id="IPR013078">
    <property type="entry name" value="His_Pase_superF_clade-1"/>
</dbReference>
<evidence type="ECO:0000256" key="2">
    <source>
        <dbReference type="ARBA" id="ARBA00012028"/>
    </source>
</evidence>
<evidence type="ECO:0000313" key="5">
    <source>
        <dbReference type="EMBL" id="WYJ78292.1"/>
    </source>
</evidence>
<dbReference type="CDD" id="cd07067">
    <property type="entry name" value="HP_PGM_like"/>
    <property type="match status" value="1"/>
</dbReference>
<dbReference type="InterPro" id="IPR029033">
    <property type="entry name" value="His_PPase_superfam"/>
</dbReference>
<dbReference type="RefSeq" id="WP_207942121.1">
    <property type="nucleotide sequence ID" value="NZ_CP147251.1"/>
</dbReference>
<keyword evidence="4" id="KW-0413">Isomerase</keyword>
<reference evidence="5 6" key="1">
    <citation type="submission" date="2024-03" db="EMBL/GenBank/DDBJ databases">
        <title>The Genome Sequence of Enterococcus sp. DIV2402.</title>
        <authorList>
            <consortium name="The Broad Institute Genomics Platform"/>
            <consortium name="The Broad Institute Microbial Omics Core"/>
            <consortium name="The Broad Institute Genomic Center for Infectious Diseases"/>
            <person name="Earl A."/>
            <person name="Manson A."/>
            <person name="Gilmore M."/>
            <person name="Schwartman J."/>
            <person name="Shea T."/>
            <person name="Abouelleil A."/>
            <person name="Cao P."/>
            <person name="Chapman S."/>
            <person name="Cusick C."/>
            <person name="Young S."/>
            <person name="Neafsey D."/>
            <person name="Nusbaum C."/>
            <person name="Birren B."/>
        </authorList>
    </citation>
    <scope>NUCLEOTIDE SEQUENCE [LARGE SCALE GENOMIC DNA]</scope>
    <source>
        <strain evidence="5 6">DIV2402</strain>
    </source>
</reference>
<accession>A0ABZ2SRW5</accession>
<sequence length="270" mass="29247">MKKLILGVILGFVGVGLMGCSNGGDAASSAESSAPKEEEITLYLTRHGKTMLNTMDISQGWVDSPLTPEGIEVAEKLGEGLKEQKITFDSVYSSDAGRARETAKLILEHSGQELPINEDARFREANFGSYEAKPNMEMAAAAAEEAGITLDELLEMLQTDTIGSIRLLSDALHDIDAKKDASEMGWPAESSKEVIDRLVAGTDDIIKVAQKNGEKDILVVFHGNSIIKLLYALDPTSNPTMIENASISKVIYKDGKYTVESVNDTSYIKE</sequence>
<keyword evidence="3" id="KW-0324">Glycolysis</keyword>
<gene>
    <name evidence="5" type="ORF">DOK78_002949</name>
</gene>
<dbReference type="PANTHER" id="PTHR11931">
    <property type="entry name" value="PHOSPHOGLYCERATE MUTASE"/>
    <property type="match status" value="1"/>
</dbReference>
<evidence type="ECO:0000256" key="4">
    <source>
        <dbReference type="ARBA" id="ARBA00023235"/>
    </source>
</evidence>
<evidence type="ECO:0000313" key="6">
    <source>
        <dbReference type="Proteomes" id="UP000664701"/>
    </source>
</evidence>